<evidence type="ECO:0000313" key="2">
    <source>
        <dbReference type="Proteomes" id="UP000224080"/>
    </source>
</evidence>
<organism evidence="1 2">
    <name type="scientific">Blastomyces parvus</name>
    <dbReference type="NCBI Taxonomy" id="2060905"/>
    <lineage>
        <taxon>Eukaryota</taxon>
        <taxon>Fungi</taxon>
        <taxon>Dikarya</taxon>
        <taxon>Ascomycota</taxon>
        <taxon>Pezizomycotina</taxon>
        <taxon>Eurotiomycetes</taxon>
        <taxon>Eurotiomycetidae</taxon>
        <taxon>Onygenales</taxon>
        <taxon>Ajellomycetaceae</taxon>
        <taxon>Blastomyces</taxon>
    </lineage>
</organism>
<proteinExistence type="predicted"/>
<dbReference type="EMBL" id="PDNC01000017">
    <property type="protein sequence ID" value="PGH06983.1"/>
    <property type="molecule type" value="Genomic_DNA"/>
</dbReference>
<sequence>MSVETPRLAGFFHGAPFKDFGDVNSSSQRPQSAGMVMMLAWKSKSHPLIKFFTRSKRIGMMLWQFSFLALLAGSNQAKAGTKGGIKSPKETLIARWPSSGCQHVKASLSTSTIKRVIAWIVSQPRGKYGNPMLED</sequence>
<accession>A0A2B7XE10</accession>
<dbReference type="Proteomes" id="UP000224080">
    <property type="component" value="Unassembled WGS sequence"/>
</dbReference>
<keyword evidence="2" id="KW-1185">Reference proteome</keyword>
<dbReference type="AlphaFoldDB" id="A0A2B7XE10"/>
<reference evidence="1 2" key="1">
    <citation type="submission" date="2017-10" db="EMBL/GenBank/DDBJ databases">
        <title>Comparative genomics in systemic dimorphic fungi from Ajellomycetaceae.</title>
        <authorList>
            <person name="Munoz J.F."/>
            <person name="Mcewen J.G."/>
            <person name="Clay O.K."/>
            <person name="Cuomo C.A."/>
        </authorList>
    </citation>
    <scope>NUCLEOTIDE SEQUENCE [LARGE SCALE GENOMIC DNA]</scope>
    <source>
        <strain evidence="1 2">UAMH130</strain>
    </source>
</reference>
<comment type="caution">
    <text evidence="1">The sequence shown here is derived from an EMBL/GenBank/DDBJ whole genome shotgun (WGS) entry which is preliminary data.</text>
</comment>
<name>A0A2B7XE10_9EURO</name>
<evidence type="ECO:0000313" key="1">
    <source>
        <dbReference type="EMBL" id="PGH06983.1"/>
    </source>
</evidence>
<protein>
    <submittedName>
        <fullName evidence="1">Uncharacterized protein</fullName>
    </submittedName>
</protein>
<gene>
    <name evidence="1" type="ORF">GX51_02022</name>
</gene>